<dbReference type="GO" id="GO:0046872">
    <property type="term" value="F:metal ion binding"/>
    <property type="evidence" value="ECO:0007669"/>
    <property type="project" value="UniProtKB-KW"/>
</dbReference>
<dbReference type="PROSITE" id="PS00444">
    <property type="entry name" value="POLYPRENYL_SYNTHASE_2"/>
    <property type="match status" value="1"/>
</dbReference>
<dbReference type="InterPro" id="IPR000092">
    <property type="entry name" value="Polyprenyl_synt"/>
</dbReference>
<comment type="function">
    <text evidence="12">Heterotetrameric enzyme that catalyzes the condensation of farnesyl diphosphate (FPP), which acts as a primer, and isopentenyl diphosphate (IPP) to produce prenyl diphosphates of varying chain lengths and participates in the determination of the side chain of ubiquinone. Supplies nona and decaprenyl diphosphate, the precursors for the side chain of the isoprenoid quinones ubiquinone-9 (Q9)and ubiquinone-10 (Q10) respectively. The enzyme adds isopentenyl diphosphate molecules sequentially to farnesyl diphosphate with trans stereochemistry.</text>
</comment>
<dbReference type="STRING" id="126957.T1IUZ9"/>
<dbReference type="GO" id="GO:0006744">
    <property type="term" value="P:ubiquinone biosynthetic process"/>
    <property type="evidence" value="ECO:0007669"/>
    <property type="project" value="TreeGrafter"/>
</dbReference>
<evidence type="ECO:0000256" key="1">
    <source>
        <dbReference type="ARBA" id="ARBA00001946"/>
    </source>
</evidence>
<dbReference type="eggNOG" id="KOG0776">
    <property type="taxonomic scope" value="Eukaryota"/>
</dbReference>
<reference evidence="22" key="1">
    <citation type="submission" date="2011-05" db="EMBL/GenBank/DDBJ databases">
        <authorList>
            <person name="Richards S.R."/>
            <person name="Qu J."/>
            <person name="Jiang H."/>
            <person name="Jhangiani S.N."/>
            <person name="Agravi P."/>
            <person name="Goodspeed R."/>
            <person name="Gross S."/>
            <person name="Mandapat C."/>
            <person name="Jackson L."/>
            <person name="Mathew T."/>
            <person name="Pu L."/>
            <person name="Thornton R."/>
            <person name="Saada N."/>
            <person name="Wilczek-Boney K.B."/>
            <person name="Lee S."/>
            <person name="Kovar C."/>
            <person name="Wu Y."/>
            <person name="Scherer S.E."/>
            <person name="Worley K.C."/>
            <person name="Muzny D.M."/>
            <person name="Gibbs R."/>
        </authorList>
    </citation>
    <scope>NUCLEOTIDE SEQUENCE</scope>
    <source>
        <strain evidence="22">Brora</strain>
    </source>
</reference>
<evidence type="ECO:0000256" key="11">
    <source>
        <dbReference type="ARBA" id="ARBA00051100"/>
    </source>
</evidence>
<keyword evidence="22" id="KW-1185">Reference proteome</keyword>
<evidence type="ECO:0000256" key="4">
    <source>
        <dbReference type="ARBA" id="ARBA00022679"/>
    </source>
</evidence>
<evidence type="ECO:0000256" key="14">
    <source>
        <dbReference type="ARBA" id="ARBA00066510"/>
    </source>
</evidence>
<comment type="catalytic activity">
    <reaction evidence="10">
        <text>6 isopentenyl diphosphate + (2E,6E)-farnesyl diphosphate = all-trans-nonaprenyl diphosphate + 6 diphosphate</text>
        <dbReference type="Rhea" id="RHEA:55364"/>
        <dbReference type="ChEBI" id="CHEBI:33019"/>
        <dbReference type="ChEBI" id="CHEBI:58391"/>
        <dbReference type="ChEBI" id="CHEBI:128769"/>
        <dbReference type="ChEBI" id="CHEBI:175763"/>
    </reaction>
    <physiologicalReaction direction="left-to-right" evidence="10">
        <dbReference type="Rhea" id="RHEA:55365"/>
    </physiologicalReaction>
</comment>
<reference evidence="21" key="2">
    <citation type="submission" date="2015-02" db="UniProtKB">
        <authorList>
            <consortium name="EnsemblMetazoa"/>
        </authorList>
    </citation>
    <scope>IDENTIFICATION</scope>
</reference>
<keyword evidence="9" id="KW-0414">Isoprene biosynthesis</keyword>
<evidence type="ECO:0000256" key="10">
    <source>
        <dbReference type="ARBA" id="ARBA00050825"/>
    </source>
</evidence>
<evidence type="ECO:0000256" key="20">
    <source>
        <dbReference type="RuleBase" id="RU004466"/>
    </source>
</evidence>
<keyword evidence="5" id="KW-0479">Metal-binding</keyword>
<protein>
    <recommendedName>
        <fullName evidence="15">All trans-polyprenyl-diphosphate synthase PDSS1</fullName>
        <ecNumber evidence="14">2.5.1.91</ecNumber>
    </recommendedName>
    <alternativeName>
        <fullName evidence="18">All-trans-decaprenyl-diphosphate synthase subunit 1</fullName>
    </alternativeName>
    <alternativeName>
        <fullName evidence="16">Decaprenyl-diphosphate synthase subunit 1</fullName>
    </alternativeName>
    <alternativeName>
        <fullName evidence="17">Solanesyl-diphosphate synthase subunit 1</fullName>
    </alternativeName>
    <alternativeName>
        <fullName evidence="19">Trans-prenyltransferase 1</fullName>
    </alternativeName>
</protein>
<dbReference type="GO" id="GO:0032478">
    <property type="term" value="C:heterotetrameric polyprenyl diphosphate synthase complex"/>
    <property type="evidence" value="ECO:0007669"/>
    <property type="project" value="UniProtKB-ARBA"/>
</dbReference>
<comment type="catalytic activity">
    <reaction evidence="11">
        <text>7 isopentenyl diphosphate + (2E,6E)-farnesyl diphosphate = all-trans-decaprenyl diphosphate + 7 diphosphate</text>
        <dbReference type="Rhea" id="RHEA:27802"/>
        <dbReference type="ChEBI" id="CHEBI:33019"/>
        <dbReference type="ChEBI" id="CHEBI:60721"/>
        <dbReference type="ChEBI" id="CHEBI:128769"/>
        <dbReference type="ChEBI" id="CHEBI:175763"/>
        <dbReference type="EC" id="2.5.1.91"/>
    </reaction>
    <physiologicalReaction direction="left-to-right" evidence="11">
        <dbReference type="Rhea" id="RHEA:27803"/>
    </physiologicalReaction>
</comment>
<keyword evidence="4 20" id="KW-0808">Transferase</keyword>
<dbReference type="GO" id="GO:0008299">
    <property type="term" value="P:isoprenoid biosynthetic process"/>
    <property type="evidence" value="ECO:0007669"/>
    <property type="project" value="UniProtKB-KW"/>
</dbReference>
<dbReference type="OMA" id="GKQMRPM"/>
<dbReference type="PANTHER" id="PTHR12001:SF69">
    <property type="entry name" value="ALL TRANS-POLYPRENYL-DIPHOSPHATE SYNTHASE PDSS1"/>
    <property type="match status" value="1"/>
</dbReference>
<evidence type="ECO:0000256" key="19">
    <source>
        <dbReference type="ARBA" id="ARBA00084036"/>
    </source>
</evidence>
<dbReference type="InterPro" id="IPR008949">
    <property type="entry name" value="Isoprenoid_synthase_dom_sf"/>
</dbReference>
<proteinExistence type="inferred from homology"/>
<comment type="subcellular location">
    <subcellularLocation>
        <location evidence="2">Mitochondrion</location>
    </subcellularLocation>
</comment>
<dbReference type="FunFam" id="1.10.600.10:FF:000011">
    <property type="entry name" value="Decaprenyl diphosphate synthase subunit 1"/>
    <property type="match status" value="1"/>
</dbReference>
<evidence type="ECO:0000256" key="17">
    <source>
        <dbReference type="ARBA" id="ARBA00083184"/>
    </source>
</evidence>
<comment type="subunit">
    <text evidence="13">Heterotetramer composed of 2 PDSS1/DPS1 and 2 PDSS2/DLP1 subunits.</text>
</comment>
<dbReference type="EC" id="2.5.1.91" evidence="14"/>
<evidence type="ECO:0000256" key="3">
    <source>
        <dbReference type="ARBA" id="ARBA00006706"/>
    </source>
</evidence>
<evidence type="ECO:0000256" key="16">
    <source>
        <dbReference type="ARBA" id="ARBA00080324"/>
    </source>
</evidence>
<dbReference type="Pfam" id="PF00348">
    <property type="entry name" value="polyprenyl_synt"/>
    <property type="match status" value="1"/>
</dbReference>
<dbReference type="CDD" id="cd00685">
    <property type="entry name" value="Trans_IPPS_HT"/>
    <property type="match status" value="1"/>
</dbReference>
<dbReference type="AlphaFoldDB" id="T1IUZ9"/>
<dbReference type="PANTHER" id="PTHR12001">
    <property type="entry name" value="GERANYLGERANYL PYROPHOSPHATE SYNTHASE"/>
    <property type="match status" value="1"/>
</dbReference>
<dbReference type="SUPFAM" id="SSF48576">
    <property type="entry name" value="Terpenoid synthases"/>
    <property type="match status" value="1"/>
</dbReference>
<keyword evidence="8" id="KW-0496">Mitochondrion</keyword>
<dbReference type="EMBL" id="JH431567">
    <property type="status" value="NOT_ANNOTATED_CDS"/>
    <property type="molecule type" value="Genomic_DNA"/>
</dbReference>
<evidence type="ECO:0000256" key="15">
    <source>
        <dbReference type="ARBA" id="ARBA00073240"/>
    </source>
</evidence>
<dbReference type="PROSITE" id="PS00723">
    <property type="entry name" value="POLYPRENYL_SYNTHASE_1"/>
    <property type="match status" value="1"/>
</dbReference>
<dbReference type="Gene3D" id="1.10.600.10">
    <property type="entry name" value="Farnesyl Diphosphate Synthase"/>
    <property type="match status" value="1"/>
</dbReference>
<evidence type="ECO:0000256" key="5">
    <source>
        <dbReference type="ARBA" id="ARBA00022723"/>
    </source>
</evidence>
<dbReference type="Proteomes" id="UP000014500">
    <property type="component" value="Unassembled WGS sequence"/>
</dbReference>
<sequence length="411" mass="45719">MAASSVVFTCSFGPNLRHFRTSIILKKHFSLQSCRSIYQGKLNTHRKASNLEFITKFKPHLTYNAQTIRWTTRQTENYEPSAATDDVTDPFHVAKDDLATLIPDIRKELNARQPELKSLAEYYFDGHGKFIRPITVVLMARALNTTINQCKKHLLPVQRQIALICEMIHTATLVHDDVIDISNTRRGKASINTVWGQRKAILGGDYILSSAAQMVARIRNDDVTALFGEVLIDLVQGELMQLGAKERENDRFTHYLCKNFKKTASLIAHSCKATAILGGADADLQQVAFDYGKNIGVAFQLIDDVLDFESTSAVLGKPTAVDLKLGLATAPVLFACEKFPELNAMIMRRFSKPGDVERALEAVSQSNGIQQTRFLAGTHCKEAIKLANNLSSCIEQRALCVLPGIVLNRIK</sequence>
<dbReference type="InterPro" id="IPR033749">
    <property type="entry name" value="Polyprenyl_synt_CS"/>
</dbReference>
<evidence type="ECO:0000256" key="9">
    <source>
        <dbReference type="ARBA" id="ARBA00023229"/>
    </source>
</evidence>
<keyword evidence="7" id="KW-0443">Lipid metabolism</keyword>
<accession>T1IUZ9</accession>
<evidence type="ECO:0000313" key="21">
    <source>
        <dbReference type="EnsemblMetazoa" id="SMAR004986-PA"/>
    </source>
</evidence>
<evidence type="ECO:0000256" key="13">
    <source>
        <dbReference type="ARBA" id="ARBA00064334"/>
    </source>
</evidence>
<evidence type="ECO:0000256" key="12">
    <source>
        <dbReference type="ARBA" id="ARBA00057934"/>
    </source>
</evidence>
<dbReference type="HOGENOM" id="CLU_014015_1_2_1"/>
<evidence type="ECO:0000256" key="2">
    <source>
        <dbReference type="ARBA" id="ARBA00004173"/>
    </source>
</evidence>
<evidence type="ECO:0000256" key="7">
    <source>
        <dbReference type="ARBA" id="ARBA00023098"/>
    </source>
</evidence>
<dbReference type="EnsemblMetazoa" id="SMAR004986-RA">
    <property type="protein sequence ID" value="SMAR004986-PA"/>
    <property type="gene ID" value="SMAR004986"/>
</dbReference>
<comment type="cofactor">
    <cofactor evidence="1">
        <name>Mg(2+)</name>
        <dbReference type="ChEBI" id="CHEBI:18420"/>
    </cofactor>
</comment>
<evidence type="ECO:0000256" key="18">
    <source>
        <dbReference type="ARBA" id="ARBA00083689"/>
    </source>
</evidence>
<dbReference type="GO" id="GO:0042811">
    <property type="term" value="P:pheromone biosynthetic process"/>
    <property type="evidence" value="ECO:0007669"/>
    <property type="project" value="UniProtKB-ARBA"/>
</dbReference>
<organism evidence="21 22">
    <name type="scientific">Strigamia maritima</name>
    <name type="common">European centipede</name>
    <name type="synonym">Geophilus maritimus</name>
    <dbReference type="NCBI Taxonomy" id="126957"/>
    <lineage>
        <taxon>Eukaryota</taxon>
        <taxon>Metazoa</taxon>
        <taxon>Ecdysozoa</taxon>
        <taxon>Arthropoda</taxon>
        <taxon>Myriapoda</taxon>
        <taxon>Chilopoda</taxon>
        <taxon>Pleurostigmophora</taxon>
        <taxon>Geophilomorpha</taxon>
        <taxon>Linotaeniidae</taxon>
        <taxon>Strigamia</taxon>
    </lineage>
</organism>
<keyword evidence="6" id="KW-0460">Magnesium</keyword>
<dbReference type="GO" id="GO:0097269">
    <property type="term" value="F:all-trans-decaprenyl-diphosphate synthase activity"/>
    <property type="evidence" value="ECO:0007669"/>
    <property type="project" value="UniProtKB-EC"/>
</dbReference>
<name>T1IUZ9_STRMM</name>
<dbReference type="SFLD" id="SFLDS00005">
    <property type="entry name" value="Isoprenoid_Synthase_Type_I"/>
    <property type="match status" value="1"/>
</dbReference>
<comment type="similarity">
    <text evidence="3 20">Belongs to the FPP/GGPP synthase family.</text>
</comment>
<dbReference type="PhylomeDB" id="T1IUZ9"/>
<evidence type="ECO:0000313" key="22">
    <source>
        <dbReference type="Proteomes" id="UP000014500"/>
    </source>
</evidence>
<evidence type="ECO:0000256" key="8">
    <source>
        <dbReference type="ARBA" id="ARBA00023128"/>
    </source>
</evidence>
<evidence type="ECO:0000256" key="6">
    <source>
        <dbReference type="ARBA" id="ARBA00022842"/>
    </source>
</evidence>